<dbReference type="InterPro" id="IPR035547">
    <property type="entry name" value="Phospholipase_B"/>
</dbReference>
<reference evidence="44" key="2">
    <citation type="submission" date="2018-07" db="EMBL/GenBank/DDBJ databases">
        <authorList>
            <person name="Quirk P.G."/>
            <person name="Krulwich T.A."/>
        </authorList>
    </citation>
    <scope>NUCLEOTIDE SEQUENCE</scope>
</reference>
<comment type="catalytic activity">
    <reaction evidence="35">
        <text>1-hexadecanoyl-sn-glycero-3-phosphocholine + H2O = sn-glycerol 3-phosphocholine + hexadecanoate + H(+)</text>
        <dbReference type="Rhea" id="RHEA:40435"/>
        <dbReference type="ChEBI" id="CHEBI:7896"/>
        <dbReference type="ChEBI" id="CHEBI:15377"/>
        <dbReference type="ChEBI" id="CHEBI:15378"/>
        <dbReference type="ChEBI" id="CHEBI:16870"/>
        <dbReference type="ChEBI" id="CHEBI:72998"/>
    </reaction>
    <physiologicalReaction direction="left-to-right" evidence="35">
        <dbReference type="Rhea" id="RHEA:40436"/>
    </physiologicalReaction>
</comment>
<evidence type="ECO:0000256" key="24">
    <source>
        <dbReference type="ARBA" id="ARBA00047459"/>
    </source>
</evidence>
<comment type="catalytic activity">
    <reaction evidence="22">
        <text>1,3-dihexadecanoyl-2-(9Z-octadecenoyl)glycerol + H2O = 1-hexadecanoyl-2-(9Z-octadecenoyl)-glycerol + hexadecanoate + H(+)</text>
        <dbReference type="Rhea" id="RHEA:40979"/>
        <dbReference type="ChEBI" id="CHEBI:7896"/>
        <dbReference type="ChEBI" id="CHEBI:15377"/>
        <dbReference type="ChEBI" id="CHEBI:15378"/>
        <dbReference type="ChEBI" id="CHEBI:75585"/>
        <dbReference type="ChEBI" id="CHEBI:75688"/>
    </reaction>
    <physiologicalReaction direction="left-to-right" evidence="22">
        <dbReference type="Rhea" id="RHEA:40980"/>
    </physiologicalReaction>
</comment>
<evidence type="ECO:0000256" key="34">
    <source>
        <dbReference type="ARBA" id="ARBA00048613"/>
    </source>
</evidence>
<keyword evidence="8" id="KW-0378">Hydrolase</keyword>
<comment type="similarity">
    <text evidence="2">Belongs to the 'GDSL' lipolytic enzyme family. Phospholipase B1 subfamily.</text>
</comment>
<evidence type="ECO:0000256" key="20">
    <source>
        <dbReference type="ARBA" id="ARBA00045916"/>
    </source>
</evidence>
<comment type="catalytic activity">
    <reaction evidence="32">
        <text>1,2,3-tri-(9Z-octadecenoyl)-glycerol + H2O = di-(9Z)-octadecenoylglycerol + (9Z)-octadecenoate + H(+)</text>
        <dbReference type="Rhea" id="RHEA:38575"/>
        <dbReference type="ChEBI" id="CHEBI:15377"/>
        <dbReference type="ChEBI" id="CHEBI:15378"/>
        <dbReference type="ChEBI" id="CHEBI:30823"/>
        <dbReference type="ChEBI" id="CHEBI:53753"/>
        <dbReference type="ChEBI" id="CHEBI:75945"/>
    </reaction>
    <physiologicalReaction direction="left-to-right" evidence="32">
        <dbReference type="Rhea" id="RHEA:38576"/>
    </physiologicalReaction>
</comment>
<evidence type="ECO:0000256" key="29">
    <source>
        <dbReference type="ARBA" id="ARBA00048227"/>
    </source>
</evidence>
<dbReference type="GO" id="GO:0016324">
    <property type="term" value="C:apical plasma membrane"/>
    <property type="evidence" value="ECO:0007669"/>
    <property type="project" value="UniProtKB-SubCell"/>
</dbReference>
<evidence type="ECO:0000256" key="30">
    <source>
        <dbReference type="ARBA" id="ARBA00048362"/>
    </source>
</evidence>
<comment type="catalytic activity">
    <reaction evidence="37">
        <text>1,3-dihexadecanoyl-2-(9Z-octadecenoyl)glycerol + H2O = 1,3-dihexadecanoylglycerol + (9Z)-octadecenoate + H(+)</text>
        <dbReference type="Rhea" id="RHEA:40983"/>
        <dbReference type="ChEBI" id="CHEBI:15377"/>
        <dbReference type="ChEBI" id="CHEBI:15378"/>
        <dbReference type="ChEBI" id="CHEBI:30823"/>
        <dbReference type="ChEBI" id="CHEBI:75688"/>
        <dbReference type="ChEBI" id="CHEBI:77619"/>
    </reaction>
    <physiologicalReaction direction="left-to-right" evidence="37">
        <dbReference type="Rhea" id="RHEA:40984"/>
    </physiologicalReaction>
</comment>
<comment type="catalytic activity">
    <reaction evidence="33">
        <text>a 1-acyl-sn-glycero-3-phosphocholine + H2O = sn-glycerol 3-phosphocholine + a fatty acid + H(+)</text>
        <dbReference type="Rhea" id="RHEA:15177"/>
        <dbReference type="ChEBI" id="CHEBI:15377"/>
        <dbReference type="ChEBI" id="CHEBI:15378"/>
        <dbReference type="ChEBI" id="CHEBI:16870"/>
        <dbReference type="ChEBI" id="CHEBI:28868"/>
        <dbReference type="ChEBI" id="CHEBI:58168"/>
        <dbReference type="EC" id="3.1.1.5"/>
    </reaction>
    <physiologicalReaction direction="left-to-right" evidence="33">
        <dbReference type="Rhea" id="RHEA:15178"/>
    </physiologicalReaction>
</comment>
<reference evidence="43" key="1">
    <citation type="submission" date="2018-04" db="EMBL/GenBank/DDBJ databases">
        <authorList>
            <person name="Go L.Y."/>
            <person name="Mitchell J.A."/>
        </authorList>
    </citation>
    <scope>NUCLEOTIDE SEQUENCE</scope>
    <source>
        <tissue evidence="43">Whole organism</tissue>
    </source>
</reference>
<dbReference type="InterPro" id="IPR001087">
    <property type="entry name" value="GDSL"/>
</dbReference>
<dbReference type="Pfam" id="PF00657">
    <property type="entry name" value="Lipase_GDSL"/>
    <property type="match status" value="1"/>
</dbReference>
<comment type="catalytic activity">
    <reaction evidence="23">
        <text>1-(9Z-octadecenoyl)-glycerol + H2O = glycerol + (9Z)-octadecenoate + H(+)</text>
        <dbReference type="Rhea" id="RHEA:38487"/>
        <dbReference type="ChEBI" id="CHEBI:15377"/>
        <dbReference type="ChEBI" id="CHEBI:15378"/>
        <dbReference type="ChEBI" id="CHEBI:17754"/>
        <dbReference type="ChEBI" id="CHEBI:30823"/>
        <dbReference type="ChEBI" id="CHEBI:75342"/>
    </reaction>
    <physiologicalReaction direction="left-to-right" evidence="23">
        <dbReference type="Rhea" id="RHEA:38488"/>
    </physiologicalReaction>
</comment>
<comment type="catalytic activity">
    <reaction evidence="26">
        <text>1-hexadecanoyl-2-(9Z-octadecenoyl)-sn-glycero-3-phospho-(1'-sn-glycerol) + H2O = 1-hexadecanoyl-sn-glycero-3-phospho-(1'-sn-glycerol) + (9Z)-octadecenoate + H(+)</text>
        <dbReference type="Rhea" id="RHEA:40919"/>
        <dbReference type="ChEBI" id="CHEBI:15377"/>
        <dbReference type="ChEBI" id="CHEBI:15378"/>
        <dbReference type="ChEBI" id="CHEBI:30823"/>
        <dbReference type="ChEBI" id="CHEBI:72841"/>
        <dbReference type="ChEBI" id="CHEBI:75158"/>
    </reaction>
    <physiologicalReaction direction="left-to-right" evidence="26">
        <dbReference type="Rhea" id="RHEA:40920"/>
    </physiologicalReaction>
</comment>
<evidence type="ECO:0000256" key="7">
    <source>
        <dbReference type="ARBA" id="ARBA00022737"/>
    </source>
</evidence>
<gene>
    <name evidence="43" type="primary">CSON009563</name>
</gene>
<evidence type="ECO:0000256" key="38">
    <source>
        <dbReference type="ARBA" id="ARBA00048872"/>
    </source>
</evidence>
<comment type="catalytic activity">
    <reaction evidence="15">
        <text>a 1,2-diacyl-sn-glycero-3-phosphocholine + H2O = a 1-acyl-sn-glycero-3-phosphocholine + a fatty acid + H(+)</text>
        <dbReference type="Rhea" id="RHEA:15801"/>
        <dbReference type="ChEBI" id="CHEBI:15377"/>
        <dbReference type="ChEBI" id="CHEBI:15378"/>
        <dbReference type="ChEBI" id="CHEBI:28868"/>
        <dbReference type="ChEBI" id="CHEBI:57643"/>
        <dbReference type="ChEBI" id="CHEBI:58168"/>
        <dbReference type="EC" id="3.1.1.4"/>
    </reaction>
    <physiologicalReaction direction="left-to-right" evidence="15">
        <dbReference type="Rhea" id="RHEA:15802"/>
    </physiologicalReaction>
</comment>
<evidence type="ECO:0000256" key="11">
    <source>
        <dbReference type="ARBA" id="ARBA00023136"/>
    </source>
</evidence>
<evidence type="ECO:0000256" key="33">
    <source>
        <dbReference type="ARBA" id="ARBA00048454"/>
    </source>
</evidence>
<comment type="catalytic activity">
    <reaction evidence="29">
        <text>1,2-dihexadecanoyl-sn-glycero-3-phosphocholine + H2O = 1-hexadecanoyl-sn-glycero-3-phosphocholine + hexadecanoate + H(+)</text>
        <dbReference type="Rhea" id="RHEA:41223"/>
        <dbReference type="ChEBI" id="CHEBI:7896"/>
        <dbReference type="ChEBI" id="CHEBI:15377"/>
        <dbReference type="ChEBI" id="CHEBI:15378"/>
        <dbReference type="ChEBI" id="CHEBI:72998"/>
        <dbReference type="ChEBI" id="CHEBI:72999"/>
    </reaction>
    <physiologicalReaction direction="left-to-right" evidence="29">
        <dbReference type="Rhea" id="RHEA:41224"/>
    </physiologicalReaction>
</comment>
<dbReference type="GO" id="GO:0004622">
    <property type="term" value="F:phosphatidylcholine lysophospholipase activity"/>
    <property type="evidence" value="ECO:0007669"/>
    <property type="project" value="UniProtKB-EC"/>
</dbReference>
<evidence type="ECO:0000256" key="39">
    <source>
        <dbReference type="ARBA" id="ARBA00048939"/>
    </source>
</evidence>
<evidence type="ECO:0000256" key="18">
    <source>
        <dbReference type="ARBA" id="ARBA00031485"/>
    </source>
</evidence>
<dbReference type="EMBL" id="UFQS01000380">
    <property type="protein sequence ID" value="SSX03390.1"/>
    <property type="molecule type" value="Genomic_DNA"/>
</dbReference>
<comment type="catalytic activity">
    <reaction evidence="34">
        <text>1-hexadecanoyl-2-(9Z-octadecenoyl)-sn-glycero-3-phosphoethanolamine + H2O = 1-hexadecanoyl-sn-glycero-3-phosphoethanolamine + (9Z)-octadecenoate + H(+)</text>
        <dbReference type="Rhea" id="RHEA:40911"/>
        <dbReference type="ChEBI" id="CHEBI:15377"/>
        <dbReference type="ChEBI" id="CHEBI:15378"/>
        <dbReference type="ChEBI" id="CHEBI:30823"/>
        <dbReference type="ChEBI" id="CHEBI:73004"/>
        <dbReference type="ChEBI" id="CHEBI:73007"/>
    </reaction>
    <physiologicalReaction direction="left-to-right" evidence="34">
        <dbReference type="Rhea" id="RHEA:40912"/>
    </physiologicalReaction>
</comment>
<evidence type="ECO:0000256" key="40">
    <source>
        <dbReference type="ARBA" id="ARBA00049363"/>
    </source>
</evidence>
<dbReference type="InterPro" id="IPR036514">
    <property type="entry name" value="SGNH_hydro_sf"/>
</dbReference>
<keyword evidence="10" id="KW-0443">Lipid metabolism</keyword>
<evidence type="ECO:0000256" key="16">
    <source>
        <dbReference type="ARBA" id="ARBA00029723"/>
    </source>
</evidence>
<dbReference type="PANTHER" id="PTHR21325">
    <property type="entry name" value="PHOSPHOLIPASE B, PLB1"/>
    <property type="match status" value="1"/>
</dbReference>
<evidence type="ECO:0000256" key="14">
    <source>
        <dbReference type="ARBA" id="ARBA00023408"/>
    </source>
</evidence>
<dbReference type="VEuPathDB" id="VectorBase:CSON009563"/>
<keyword evidence="12" id="KW-0325">Glycoprotein</keyword>
<comment type="catalytic activity">
    <reaction evidence="25">
        <text>2,3-di-(9Z)-octadecenoyl-sn-glycerol + H2O = 3-(9Z-octadecenoyl)-sn-glycerol + (9Z)-octadecenoate + H(+)</text>
        <dbReference type="Rhea" id="RHEA:42604"/>
        <dbReference type="ChEBI" id="CHEBI:15377"/>
        <dbReference type="ChEBI" id="CHEBI:15378"/>
        <dbReference type="ChEBI" id="CHEBI:30823"/>
        <dbReference type="ChEBI" id="CHEBI:75824"/>
        <dbReference type="ChEBI" id="CHEBI:75938"/>
    </reaction>
    <physiologicalReaction direction="left-to-right" evidence="25">
        <dbReference type="Rhea" id="RHEA:42605"/>
    </physiologicalReaction>
</comment>
<dbReference type="CDD" id="cd01824">
    <property type="entry name" value="Phospholipase_B_like"/>
    <property type="match status" value="1"/>
</dbReference>
<evidence type="ECO:0000256" key="35">
    <source>
        <dbReference type="ARBA" id="ARBA00048656"/>
    </source>
</evidence>
<comment type="catalytic activity">
    <reaction evidence="21">
        <text>1-hexadecanoyl-2-(9Z)-octadecenoyl-3-octadecanoyl-sn-glycerol + H2O = 2-(9Z-octadecenoyl)-3-octadecanoyl-sn-glycerol + hexadecanoate + H(+)</text>
        <dbReference type="Rhea" id="RHEA:41107"/>
        <dbReference type="ChEBI" id="CHEBI:7896"/>
        <dbReference type="ChEBI" id="CHEBI:15377"/>
        <dbReference type="ChEBI" id="CHEBI:15378"/>
        <dbReference type="ChEBI" id="CHEBI:75558"/>
        <dbReference type="ChEBI" id="CHEBI:77623"/>
    </reaction>
    <physiologicalReaction direction="left-to-right" evidence="21">
        <dbReference type="Rhea" id="RHEA:41108"/>
    </physiologicalReaction>
</comment>
<dbReference type="GO" id="GO:0004806">
    <property type="term" value="F:triacylglycerol lipase activity"/>
    <property type="evidence" value="ECO:0007669"/>
    <property type="project" value="UniProtKB-EC"/>
</dbReference>
<evidence type="ECO:0000256" key="41">
    <source>
        <dbReference type="ARBA" id="ARBA00049372"/>
    </source>
</evidence>
<keyword evidence="7" id="KW-0677">Repeat</keyword>
<dbReference type="OMA" id="THAFECP"/>
<evidence type="ECO:0000256" key="28">
    <source>
        <dbReference type="ARBA" id="ARBA00048058"/>
    </source>
</evidence>
<comment type="catalytic activity">
    <reaction evidence="36">
        <text>1-hexadecanoyl-2-(9Z-octadecenoyl)-sn-glycero-3-phosphocholine + H2O = 1-hexadecanoyl-sn-glycero-3-phosphocholine + (9Z)-octadecenoate + H(+)</text>
        <dbReference type="Rhea" id="RHEA:38779"/>
        <dbReference type="ChEBI" id="CHEBI:15377"/>
        <dbReference type="ChEBI" id="CHEBI:15378"/>
        <dbReference type="ChEBI" id="CHEBI:30823"/>
        <dbReference type="ChEBI" id="CHEBI:72998"/>
        <dbReference type="ChEBI" id="CHEBI:73001"/>
    </reaction>
    <physiologicalReaction direction="left-to-right" evidence="36">
        <dbReference type="Rhea" id="RHEA:38780"/>
    </physiologicalReaction>
</comment>
<sequence length="352" mass="40441">MGKVQRQFNPNVRFLCDVNGPGRRSDFVPYSVHQLRAGDIDVVGAIGDSLTAGNGLLAINVQQIFLQNKGLSWAIGGQGTWRQFLTLPNILKEYNSNLYGYSVANGYSFQTLSRFNTAEFGAMSRDLPHQARVLVHRITSDPKVNVREHWKYINVNIGGNDFCSDMCYYSDPYKTVALHEKNLIETLRILRDALPRTFVSVVTSPDVFALKRLTQPSEVCNIMHKLECPCLFANAYQKEEFFFEDVVREWHKTQQRVVDRPEFNGIDFTVVLQKFSVNLDIPRNEIGLSDFTFLSTDCFHLSQKGNAAAATSLWNNLFESYYNKSDTWQRIYQQIQCPNERNPFIRTRENSF</sequence>
<comment type="function">
    <text evidence="20">Calcium-independent membrane-associated phospholipase that catalyzes complete diacylation of phospholipids by hydrolyzing both sn-1 and sn-2 fatty acyl chains attached to the glycerol backbone (phospholipase B activity). Has dual phospholipase and lysophospholipase activities toward diacylphospholipids. Preferentially cleaves sn-2 ester bonds over sn-1 bonds. Acts as a lipase toward glycerolipid substrates. Hydrolyzes fatty acyl chains of diacylglycerols with preference for the sn-2 position and of triacylglycerols with not positional selectivity. May also hydrolyze long chain retinyl esters such as retinyl palmitate. May contribute to digestion of dietary phospholipids, glycerolipids and retinoids, facilitating lipid absorption at the brush border.</text>
</comment>
<comment type="catalytic activity">
    <reaction evidence="42">
        <text>2-(9Z-octadecenoyl)-glycerol + H2O = glycerol + (9Z)-octadecenoate + H(+)</text>
        <dbReference type="Rhea" id="RHEA:38491"/>
        <dbReference type="ChEBI" id="CHEBI:15377"/>
        <dbReference type="ChEBI" id="CHEBI:15378"/>
        <dbReference type="ChEBI" id="CHEBI:17754"/>
        <dbReference type="ChEBI" id="CHEBI:30823"/>
        <dbReference type="ChEBI" id="CHEBI:73990"/>
    </reaction>
    <physiologicalReaction direction="left-to-right" evidence="42">
        <dbReference type="Rhea" id="RHEA:38492"/>
    </physiologicalReaction>
</comment>
<evidence type="ECO:0000256" key="22">
    <source>
        <dbReference type="ARBA" id="ARBA00047363"/>
    </source>
</evidence>
<evidence type="ECO:0000256" key="23">
    <source>
        <dbReference type="ARBA" id="ARBA00047438"/>
    </source>
</evidence>
<dbReference type="SUPFAM" id="SSF52266">
    <property type="entry name" value="SGNH hydrolase"/>
    <property type="match status" value="1"/>
</dbReference>
<evidence type="ECO:0000256" key="9">
    <source>
        <dbReference type="ARBA" id="ARBA00022989"/>
    </source>
</evidence>
<name>A0A336KR02_CULSO</name>
<proteinExistence type="inferred from homology"/>
<comment type="catalytic activity">
    <reaction evidence="39">
        <text>1-hexadecanoyl-2-(9Z)-octadecenoyl-3-octadecanoyl-sn-glycerol + H2O = 1-hexadecanoyl-3-octadecanoyl-sn-glycerol + (9Z)-octadecenoate + H(+)</text>
        <dbReference type="Rhea" id="RHEA:41103"/>
        <dbReference type="ChEBI" id="CHEBI:15377"/>
        <dbReference type="ChEBI" id="CHEBI:15378"/>
        <dbReference type="ChEBI" id="CHEBI:30823"/>
        <dbReference type="ChEBI" id="CHEBI:77623"/>
        <dbReference type="ChEBI" id="CHEBI:77624"/>
    </reaction>
    <physiologicalReaction direction="left-to-right" evidence="39">
        <dbReference type="Rhea" id="RHEA:41104"/>
    </physiologicalReaction>
</comment>
<evidence type="ECO:0000256" key="31">
    <source>
        <dbReference type="ARBA" id="ARBA00048374"/>
    </source>
</evidence>
<evidence type="ECO:0000256" key="27">
    <source>
        <dbReference type="ARBA" id="ARBA00048049"/>
    </source>
</evidence>
<evidence type="ECO:0000256" key="17">
    <source>
        <dbReference type="ARBA" id="ARBA00031182"/>
    </source>
</evidence>
<comment type="catalytic activity">
    <reaction evidence="13">
        <text>a triacylglycerol + H2O = a diacylglycerol + a fatty acid + H(+)</text>
        <dbReference type="Rhea" id="RHEA:12044"/>
        <dbReference type="ChEBI" id="CHEBI:15377"/>
        <dbReference type="ChEBI" id="CHEBI:15378"/>
        <dbReference type="ChEBI" id="CHEBI:17855"/>
        <dbReference type="ChEBI" id="CHEBI:18035"/>
        <dbReference type="ChEBI" id="CHEBI:28868"/>
        <dbReference type="EC" id="3.1.1.3"/>
    </reaction>
    <physiologicalReaction direction="left-to-right" evidence="13">
        <dbReference type="Rhea" id="RHEA:12045"/>
    </physiologicalReaction>
</comment>
<evidence type="ECO:0000256" key="25">
    <source>
        <dbReference type="ARBA" id="ARBA00048011"/>
    </source>
</evidence>
<dbReference type="GO" id="GO:0004623">
    <property type="term" value="F:phospholipase A2 activity"/>
    <property type="evidence" value="ECO:0007669"/>
    <property type="project" value="UniProtKB-EC"/>
</dbReference>
<comment type="subcellular location">
    <subcellularLocation>
        <location evidence="1">Apical cell membrane</location>
        <topology evidence="1">Single-pass type I membrane protein</topology>
    </subcellularLocation>
</comment>
<evidence type="ECO:0000256" key="2">
    <source>
        <dbReference type="ARBA" id="ARBA00009979"/>
    </source>
</evidence>
<evidence type="ECO:0000256" key="6">
    <source>
        <dbReference type="ARBA" id="ARBA00022729"/>
    </source>
</evidence>
<dbReference type="PANTHER" id="PTHR21325:SF31">
    <property type="entry name" value="GH22081P-RELATED"/>
    <property type="match status" value="1"/>
</dbReference>
<evidence type="ECO:0000256" key="5">
    <source>
        <dbReference type="ARBA" id="ARBA00022692"/>
    </source>
</evidence>
<organism evidence="43">
    <name type="scientific">Culicoides sonorensis</name>
    <name type="common">Biting midge</name>
    <dbReference type="NCBI Taxonomy" id="179676"/>
    <lineage>
        <taxon>Eukaryota</taxon>
        <taxon>Metazoa</taxon>
        <taxon>Ecdysozoa</taxon>
        <taxon>Arthropoda</taxon>
        <taxon>Hexapoda</taxon>
        <taxon>Insecta</taxon>
        <taxon>Pterygota</taxon>
        <taxon>Neoptera</taxon>
        <taxon>Endopterygota</taxon>
        <taxon>Diptera</taxon>
        <taxon>Nematocera</taxon>
        <taxon>Chironomoidea</taxon>
        <taxon>Ceratopogonidae</taxon>
        <taxon>Ceratopogoninae</taxon>
        <taxon>Culicoides</taxon>
        <taxon>Monoculicoides</taxon>
    </lineage>
</organism>
<evidence type="ECO:0000256" key="21">
    <source>
        <dbReference type="ARBA" id="ARBA00047324"/>
    </source>
</evidence>
<comment type="catalytic activity">
    <reaction evidence="30">
        <text>1-hexadecanoyl-2-(9Z,12Z-octadecadienoyl)-sn-glycero-3-phosphocholine + H2O = 2-(9Z,12Z-octadecadienoyl)-sn-glycero-3-phosphocholine + hexadecanoate + H(+)</text>
        <dbReference type="Rhea" id="RHEA:40971"/>
        <dbReference type="ChEBI" id="CHEBI:7896"/>
        <dbReference type="ChEBI" id="CHEBI:15377"/>
        <dbReference type="ChEBI" id="CHEBI:15378"/>
        <dbReference type="ChEBI" id="CHEBI:73002"/>
        <dbReference type="ChEBI" id="CHEBI:76084"/>
    </reaction>
    <physiologicalReaction direction="left-to-right" evidence="30">
        <dbReference type="Rhea" id="RHEA:40972"/>
    </physiologicalReaction>
</comment>
<evidence type="ECO:0000256" key="8">
    <source>
        <dbReference type="ARBA" id="ARBA00022801"/>
    </source>
</evidence>
<evidence type="ECO:0000256" key="4">
    <source>
        <dbReference type="ARBA" id="ARBA00022475"/>
    </source>
</evidence>
<dbReference type="InterPro" id="IPR038885">
    <property type="entry name" value="PLB1"/>
</dbReference>
<comment type="catalytic activity">
    <reaction evidence="40">
        <text>1,2-dihexadecanoyl-sn-glycero-3-phosphocholine + 2 H2O = sn-glycerol 3-phosphocholine + 2 hexadecanoate + 2 H(+)</text>
        <dbReference type="Rhea" id="RHEA:40975"/>
        <dbReference type="ChEBI" id="CHEBI:7896"/>
        <dbReference type="ChEBI" id="CHEBI:15377"/>
        <dbReference type="ChEBI" id="CHEBI:15378"/>
        <dbReference type="ChEBI" id="CHEBI:16870"/>
        <dbReference type="ChEBI" id="CHEBI:72999"/>
    </reaction>
    <physiologicalReaction direction="left-to-right" evidence="40">
        <dbReference type="Rhea" id="RHEA:40976"/>
    </physiologicalReaction>
</comment>
<comment type="catalytic activity">
    <reaction evidence="38">
        <text>1-O-hexadecyl-2-(9Z)-octadecenoyl-sn-glycero-3-phosphocholine + H2O = 1-O-hexadecyl-sn-glycero-3-phosphocholine + (9Z)-octadecenoate + H(+)</text>
        <dbReference type="Rhea" id="RHEA:40915"/>
        <dbReference type="ChEBI" id="CHEBI:15377"/>
        <dbReference type="ChEBI" id="CHEBI:15378"/>
        <dbReference type="ChEBI" id="CHEBI:30823"/>
        <dbReference type="ChEBI" id="CHEBI:34112"/>
        <dbReference type="ChEBI" id="CHEBI:64496"/>
    </reaction>
    <physiologicalReaction direction="left-to-right" evidence="38">
        <dbReference type="Rhea" id="RHEA:40916"/>
    </physiologicalReaction>
</comment>
<comment type="catalytic activity">
    <reaction evidence="14">
        <text>1-hexadecanoyl-2-(9Z,12Z-octadecadienoyl)-sn-glycero-3-phosphocholine + H2O = (9Z,12Z)-octadecadienoate + 1-hexadecanoyl-sn-glycero-3-phosphocholine + H(+)</text>
        <dbReference type="Rhea" id="RHEA:40811"/>
        <dbReference type="ChEBI" id="CHEBI:15377"/>
        <dbReference type="ChEBI" id="CHEBI:15378"/>
        <dbReference type="ChEBI" id="CHEBI:30245"/>
        <dbReference type="ChEBI" id="CHEBI:72998"/>
        <dbReference type="ChEBI" id="CHEBI:73002"/>
    </reaction>
    <physiologicalReaction direction="left-to-right" evidence="14">
        <dbReference type="Rhea" id="RHEA:40812"/>
    </physiologicalReaction>
</comment>
<evidence type="ECO:0000256" key="32">
    <source>
        <dbReference type="ARBA" id="ARBA00048386"/>
    </source>
</evidence>
<evidence type="ECO:0000313" key="44">
    <source>
        <dbReference type="EMBL" id="SSX23755.1"/>
    </source>
</evidence>
<protein>
    <recommendedName>
        <fullName evidence="3">Phospholipase B1, membrane-associated</fullName>
    </recommendedName>
    <alternativeName>
        <fullName evidence="16">Lysophospholipase</fullName>
    </alternativeName>
    <alternativeName>
        <fullName evidence="17">Phospholipase A2</fullName>
    </alternativeName>
    <alternativeName>
        <fullName evidence="19">Phospholipase B/lipase</fullName>
    </alternativeName>
    <alternativeName>
        <fullName evidence="18">Triacylglycerol lipase</fullName>
    </alternativeName>
</protein>
<keyword evidence="9" id="KW-1133">Transmembrane helix</keyword>
<comment type="catalytic activity">
    <reaction evidence="27">
        <text>a 1-O-alkyl-2-acyl-sn-glycero-3-phosphocholine + H2O = a 1-O-alkyl-sn-glycero-3-phosphocholine + a fatty acid + H(+)</text>
        <dbReference type="Rhea" id="RHEA:36231"/>
        <dbReference type="ChEBI" id="CHEBI:15377"/>
        <dbReference type="ChEBI" id="CHEBI:15378"/>
        <dbReference type="ChEBI" id="CHEBI:28868"/>
        <dbReference type="ChEBI" id="CHEBI:30909"/>
        <dbReference type="ChEBI" id="CHEBI:36702"/>
        <dbReference type="EC" id="3.1.1.4"/>
    </reaction>
    <physiologicalReaction direction="left-to-right" evidence="27">
        <dbReference type="Rhea" id="RHEA:36232"/>
    </physiologicalReaction>
</comment>
<keyword evidence="5" id="KW-0812">Transmembrane</keyword>
<keyword evidence="6" id="KW-0732">Signal</keyword>
<evidence type="ECO:0000256" key="15">
    <source>
        <dbReference type="ARBA" id="ARBA00023422"/>
    </source>
</evidence>
<comment type="catalytic activity">
    <reaction evidence="24">
        <text>1-hexadecanoyl-2-(9Z)-octadecenoyl-3-octadecanoyl-sn-glycerol + H2O = 1-hexadecanoyl-2-(9Z-octadecenoyl)-sn-glycerol + octadecanoate + H(+)</text>
        <dbReference type="Rhea" id="RHEA:41111"/>
        <dbReference type="ChEBI" id="CHEBI:15377"/>
        <dbReference type="ChEBI" id="CHEBI:15378"/>
        <dbReference type="ChEBI" id="CHEBI:25629"/>
        <dbReference type="ChEBI" id="CHEBI:75466"/>
        <dbReference type="ChEBI" id="CHEBI:77623"/>
    </reaction>
    <physiologicalReaction direction="left-to-right" evidence="24">
        <dbReference type="Rhea" id="RHEA:41112"/>
    </physiologicalReaction>
</comment>
<keyword evidence="4" id="KW-1003">Cell membrane</keyword>
<dbReference type="GO" id="GO:0006644">
    <property type="term" value="P:phospholipid metabolic process"/>
    <property type="evidence" value="ECO:0007669"/>
    <property type="project" value="TreeGrafter"/>
</dbReference>
<evidence type="ECO:0000256" key="37">
    <source>
        <dbReference type="ARBA" id="ARBA00048869"/>
    </source>
</evidence>
<dbReference type="EMBL" id="UFQT01000380">
    <property type="protein sequence ID" value="SSX23755.1"/>
    <property type="molecule type" value="Genomic_DNA"/>
</dbReference>
<comment type="catalytic activity">
    <reaction evidence="31">
        <text>1-octadecanoyl-2-(9Z,12Z)-octadecadienoyl-sn-glycerol + H2O = 1-octadecanoyl-sn-glycerol + (9Z,12Z)-octadecadienoate + H(+)</text>
        <dbReference type="Rhea" id="RHEA:40927"/>
        <dbReference type="ChEBI" id="CHEBI:15377"/>
        <dbReference type="ChEBI" id="CHEBI:15378"/>
        <dbReference type="ChEBI" id="CHEBI:30245"/>
        <dbReference type="ChEBI" id="CHEBI:75550"/>
        <dbReference type="ChEBI" id="CHEBI:77097"/>
    </reaction>
    <physiologicalReaction direction="left-to-right" evidence="31">
        <dbReference type="Rhea" id="RHEA:40928"/>
    </physiologicalReaction>
</comment>
<evidence type="ECO:0000256" key="10">
    <source>
        <dbReference type="ARBA" id="ARBA00023098"/>
    </source>
</evidence>
<evidence type="ECO:0000256" key="42">
    <source>
        <dbReference type="ARBA" id="ARBA00049461"/>
    </source>
</evidence>
<evidence type="ECO:0000256" key="12">
    <source>
        <dbReference type="ARBA" id="ARBA00023180"/>
    </source>
</evidence>
<accession>A0A336KR02</accession>
<evidence type="ECO:0000256" key="19">
    <source>
        <dbReference type="ARBA" id="ARBA00033022"/>
    </source>
</evidence>
<comment type="catalytic activity">
    <reaction evidence="41">
        <text>1,3-di-(9Z-octadecenoyl)-glycerol + H2O = 1-(9Z-octadecenoyl)-glycerol + (9Z)-octadecenoate + H(+)</text>
        <dbReference type="Rhea" id="RHEA:39939"/>
        <dbReference type="ChEBI" id="CHEBI:15377"/>
        <dbReference type="ChEBI" id="CHEBI:15378"/>
        <dbReference type="ChEBI" id="CHEBI:30823"/>
        <dbReference type="ChEBI" id="CHEBI:75342"/>
        <dbReference type="ChEBI" id="CHEBI:75735"/>
    </reaction>
    <physiologicalReaction direction="left-to-right" evidence="41">
        <dbReference type="Rhea" id="RHEA:39940"/>
    </physiologicalReaction>
</comment>
<keyword evidence="11" id="KW-0472">Membrane</keyword>
<dbReference type="FunFam" id="3.40.50.1110:FF:000005">
    <property type="entry name" value="Phospholipase B1"/>
    <property type="match status" value="1"/>
</dbReference>
<evidence type="ECO:0000256" key="3">
    <source>
        <dbReference type="ARBA" id="ARBA00015133"/>
    </source>
</evidence>
<evidence type="ECO:0000256" key="1">
    <source>
        <dbReference type="ARBA" id="ARBA00004247"/>
    </source>
</evidence>
<evidence type="ECO:0000313" key="43">
    <source>
        <dbReference type="EMBL" id="SSX03390.1"/>
    </source>
</evidence>
<evidence type="ECO:0000256" key="13">
    <source>
        <dbReference type="ARBA" id="ARBA00023369"/>
    </source>
</evidence>
<comment type="catalytic activity">
    <reaction evidence="28">
        <text>1,2-di-(9Z-octadecenoyl)-sn-glycero-3-phosphocholine + H2O = 1-(9Z-octadecenoyl)-sn-glycero-3-phosphocholine + (9Z)-octadecenoate + H(+)</text>
        <dbReference type="Rhea" id="RHEA:40923"/>
        <dbReference type="ChEBI" id="CHEBI:15377"/>
        <dbReference type="ChEBI" id="CHEBI:15378"/>
        <dbReference type="ChEBI" id="CHEBI:28610"/>
        <dbReference type="ChEBI" id="CHEBI:30823"/>
        <dbReference type="ChEBI" id="CHEBI:74669"/>
    </reaction>
    <physiologicalReaction direction="left-to-right" evidence="28">
        <dbReference type="Rhea" id="RHEA:40924"/>
    </physiologicalReaction>
</comment>
<evidence type="ECO:0000256" key="36">
    <source>
        <dbReference type="ARBA" id="ARBA00048699"/>
    </source>
</evidence>
<dbReference type="Gene3D" id="3.40.50.1110">
    <property type="entry name" value="SGNH hydrolase"/>
    <property type="match status" value="1"/>
</dbReference>
<dbReference type="AlphaFoldDB" id="A0A336KR02"/>
<evidence type="ECO:0000256" key="26">
    <source>
        <dbReference type="ARBA" id="ARBA00048015"/>
    </source>
</evidence>